<sequence>MANDKNRPAKKNEGKTAEEVQLREVSFGDSPGHFPSWLGHISRGISLPFTNFLTTPTRERLRNRFPLKDLEESRLKNLPFPPEFPIPNPRICQVPMQSSDGGFYDRKLPLGTCKVPTVLTFRFYDRKLPFGTCKVPTVITFRFYGRKFPFGNTVEPRLTSTSYTE</sequence>
<organism evidence="2 3">
    <name type="scientific">Araneus ventricosus</name>
    <name type="common">Orbweaver spider</name>
    <name type="synonym">Epeira ventricosa</name>
    <dbReference type="NCBI Taxonomy" id="182803"/>
    <lineage>
        <taxon>Eukaryota</taxon>
        <taxon>Metazoa</taxon>
        <taxon>Ecdysozoa</taxon>
        <taxon>Arthropoda</taxon>
        <taxon>Chelicerata</taxon>
        <taxon>Arachnida</taxon>
        <taxon>Araneae</taxon>
        <taxon>Araneomorphae</taxon>
        <taxon>Entelegynae</taxon>
        <taxon>Araneoidea</taxon>
        <taxon>Araneidae</taxon>
        <taxon>Araneus</taxon>
    </lineage>
</organism>
<dbReference type="Proteomes" id="UP000499080">
    <property type="component" value="Unassembled WGS sequence"/>
</dbReference>
<dbReference type="AlphaFoldDB" id="A0A4Y2F599"/>
<comment type="caution">
    <text evidence="2">The sequence shown here is derived from an EMBL/GenBank/DDBJ whole genome shotgun (WGS) entry which is preliminary data.</text>
</comment>
<gene>
    <name evidence="2" type="ORF">AVEN_171839_1</name>
</gene>
<keyword evidence="3" id="KW-1185">Reference proteome</keyword>
<protein>
    <submittedName>
        <fullName evidence="2">Uncharacterized protein</fullName>
    </submittedName>
</protein>
<evidence type="ECO:0000313" key="3">
    <source>
        <dbReference type="Proteomes" id="UP000499080"/>
    </source>
</evidence>
<evidence type="ECO:0000256" key="1">
    <source>
        <dbReference type="SAM" id="MobiDB-lite"/>
    </source>
</evidence>
<feature type="region of interest" description="Disordered" evidence="1">
    <location>
        <begin position="1"/>
        <end position="21"/>
    </location>
</feature>
<accession>A0A4Y2F599</accession>
<evidence type="ECO:0000313" key="2">
    <source>
        <dbReference type="EMBL" id="GBM36720.1"/>
    </source>
</evidence>
<proteinExistence type="predicted"/>
<name>A0A4Y2F599_ARAVE</name>
<reference evidence="2 3" key="1">
    <citation type="journal article" date="2019" name="Sci. Rep.">
        <title>Orb-weaving spider Araneus ventricosus genome elucidates the spidroin gene catalogue.</title>
        <authorList>
            <person name="Kono N."/>
            <person name="Nakamura H."/>
            <person name="Ohtoshi R."/>
            <person name="Moran D.A.P."/>
            <person name="Shinohara A."/>
            <person name="Yoshida Y."/>
            <person name="Fujiwara M."/>
            <person name="Mori M."/>
            <person name="Tomita M."/>
            <person name="Arakawa K."/>
        </authorList>
    </citation>
    <scope>NUCLEOTIDE SEQUENCE [LARGE SCALE GENOMIC DNA]</scope>
</reference>
<dbReference type="EMBL" id="BGPR01000818">
    <property type="protein sequence ID" value="GBM36720.1"/>
    <property type="molecule type" value="Genomic_DNA"/>
</dbReference>